<feature type="region of interest" description="Disordered" evidence="5">
    <location>
        <begin position="1"/>
        <end position="22"/>
    </location>
</feature>
<dbReference type="NCBIfam" id="TIGR01197">
    <property type="entry name" value="nramp"/>
    <property type="match status" value="1"/>
</dbReference>
<evidence type="ECO:0000256" key="1">
    <source>
        <dbReference type="ARBA" id="ARBA00004141"/>
    </source>
</evidence>
<comment type="subcellular location">
    <subcellularLocation>
        <location evidence="1">Membrane</location>
        <topology evidence="1">Multi-pass membrane protein</topology>
    </subcellularLocation>
</comment>
<name>A0A438MZV0_EXOME</name>
<feature type="transmembrane region" description="Helical" evidence="6">
    <location>
        <begin position="442"/>
        <end position="466"/>
    </location>
</feature>
<feature type="transmembrane region" description="Helical" evidence="6">
    <location>
        <begin position="160"/>
        <end position="181"/>
    </location>
</feature>
<dbReference type="GO" id="GO:0005384">
    <property type="term" value="F:manganese ion transmembrane transporter activity"/>
    <property type="evidence" value="ECO:0007669"/>
    <property type="project" value="TreeGrafter"/>
</dbReference>
<gene>
    <name evidence="7" type="ORF">B0A52_08012</name>
</gene>
<evidence type="ECO:0000256" key="3">
    <source>
        <dbReference type="ARBA" id="ARBA00022989"/>
    </source>
</evidence>
<dbReference type="Pfam" id="PF01566">
    <property type="entry name" value="Nramp"/>
    <property type="match status" value="1"/>
</dbReference>
<reference evidence="7 8" key="1">
    <citation type="submission" date="2017-03" db="EMBL/GenBank/DDBJ databases">
        <title>Genomes of endolithic fungi from Antarctica.</title>
        <authorList>
            <person name="Coleine C."/>
            <person name="Masonjones S."/>
            <person name="Stajich J.E."/>
        </authorList>
    </citation>
    <scope>NUCLEOTIDE SEQUENCE [LARGE SCALE GENOMIC DNA]</scope>
    <source>
        <strain evidence="7 8">CCFEE 6314</strain>
    </source>
</reference>
<sequence>MNCPSRPDNIEGHPDWNQNPQALSSDLTTRADLNGIANQREQRDHGLGSHLDVQEEDRAWDTQTKRQENLYGSPPSKGPMQFSIDPIRQINLNNTISNMSTQLRESKRNPISLLLTELRRVLFRYAKFVGPGFMIAVAYIDPGNYATDVEAGATTQYSHLFIILMANLFAIFLQSLCIKLGSVTGLNLAENCRRHLPRWLTLVLYIFAESAIIATDIAEVGLAPFFYCFRKFRLIPSSLVAGCVISLVDVLILLIFYNPDGNMTRLRLFECFVMMLVLGVMICFCIELSYIPDTNVGEVFKGYVPSSDVVKGNGIYLSCGILGATVMPHSIFLGSGIVQPRLKQFDLQNGHYTEGNRPATTAFDQTQDLTEKYRPSIQAIRSCLKYSIVELATSLFTFALFVNSAILIVAGSSLYPKTEATEADLFGIHALLTRTLSKAAGVLFALALLLSGTSAGIVCTMAGQMVSEGMLRWTLKPWLRRLITRSISIVPSIVIAAL</sequence>
<feature type="transmembrane region" description="Helical" evidence="6">
    <location>
        <begin position="315"/>
        <end position="338"/>
    </location>
</feature>
<dbReference type="AlphaFoldDB" id="A0A438MZV0"/>
<dbReference type="InterPro" id="IPR001046">
    <property type="entry name" value="NRAMP_fam"/>
</dbReference>
<comment type="caution">
    <text evidence="7">The sequence shown here is derived from an EMBL/GenBank/DDBJ whole genome shotgun (WGS) entry which is preliminary data.</text>
</comment>
<feature type="transmembrane region" description="Helical" evidence="6">
    <location>
        <begin position="391"/>
        <end position="415"/>
    </location>
</feature>
<proteinExistence type="predicted"/>
<evidence type="ECO:0008006" key="9">
    <source>
        <dbReference type="Google" id="ProtNLM"/>
    </source>
</evidence>
<dbReference type="Proteomes" id="UP000288859">
    <property type="component" value="Unassembled WGS sequence"/>
</dbReference>
<evidence type="ECO:0000256" key="6">
    <source>
        <dbReference type="SAM" id="Phobius"/>
    </source>
</evidence>
<dbReference type="GO" id="GO:0034755">
    <property type="term" value="P:iron ion transmembrane transport"/>
    <property type="evidence" value="ECO:0007669"/>
    <property type="project" value="TreeGrafter"/>
</dbReference>
<feature type="transmembrane region" description="Helical" evidence="6">
    <location>
        <begin position="202"/>
        <end position="227"/>
    </location>
</feature>
<dbReference type="PANTHER" id="PTHR11706:SF101">
    <property type="entry name" value="MANGANESE TRANSPORTER SMF1"/>
    <property type="match status" value="1"/>
</dbReference>
<dbReference type="NCBIfam" id="NF037982">
    <property type="entry name" value="Nramp_1"/>
    <property type="match status" value="1"/>
</dbReference>
<dbReference type="PRINTS" id="PR00447">
    <property type="entry name" value="NATRESASSCMP"/>
</dbReference>
<dbReference type="PANTHER" id="PTHR11706">
    <property type="entry name" value="SOLUTE CARRIER PROTEIN FAMILY 11 MEMBER"/>
    <property type="match status" value="1"/>
</dbReference>
<feature type="transmembrane region" description="Helical" evidence="6">
    <location>
        <begin position="121"/>
        <end position="140"/>
    </location>
</feature>
<evidence type="ECO:0000256" key="2">
    <source>
        <dbReference type="ARBA" id="ARBA00022692"/>
    </source>
</evidence>
<dbReference type="GO" id="GO:0015086">
    <property type="term" value="F:cadmium ion transmembrane transporter activity"/>
    <property type="evidence" value="ECO:0007669"/>
    <property type="project" value="TreeGrafter"/>
</dbReference>
<keyword evidence="2 6" id="KW-0812">Transmembrane</keyword>
<accession>A0A438MZV0</accession>
<dbReference type="EMBL" id="NAJM01000033">
    <property type="protein sequence ID" value="RVX68945.1"/>
    <property type="molecule type" value="Genomic_DNA"/>
</dbReference>
<dbReference type="VEuPathDB" id="FungiDB:PV10_01486"/>
<evidence type="ECO:0000256" key="5">
    <source>
        <dbReference type="SAM" id="MobiDB-lite"/>
    </source>
</evidence>
<feature type="transmembrane region" description="Helical" evidence="6">
    <location>
        <begin position="269"/>
        <end position="291"/>
    </location>
</feature>
<dbReference type="GO" id="GO:0005886">
    <property type="term" value="C:plasma membrane"/>
    <property type="evidence" value="ECO:0007669"/>
    <property type="project" value="TreeGrafter"/>
</dbReference>
<organism evidence="7 8">
    <name type="scientific">Exophiala mesophila</name>
    <name type="common">Black yeast-like fungus</name>
    <dbReference type="NCBI Taxonomy" id="212818"/>
    <lineage>
        <taxon>Eukaryota</taxon>
        <taxon>Fungi</taxon>
        <taxon>Dikarya</taxon>
        <taxon>Ascomycota</taxon>
        <taxon>Pezizomycotina</taxon>
        <taxon>Eurotiomycetes</taxon>
        <taxon>Chaetothyriomycetidae</taxon>
        <taxon>Chaetothyriales</taxon>
        <taxon>Herpotrichiellaceae</taxon>
        <taxon>Exophiala</taxon>
    </lineage>
</organism>
<evidence type="ECO:0000313" key="7">
    <source>
        <dbReference type="EMBL" id="RVX68945.1"/>
    </source>
</evidence>
<keyword evidence="4 6" id="KW-0472">Membrane</keyword>
<feature type="transmembrane region" description="Helical" evidence="6">
    <location>
        <begin position="239"/>
        <end position="257"/>
    </location>
</feature>
<dbReference type="OrthoDB" id="409173at2759"/>
<protein>
    <recommendedName>
        <fullName evidence="9">Manganese transporter pdt1</fullName>
    </recommendedName>
</protein>
<evidence type="ECO:0000313" key="8">
    <source>
        <dbReference type="Proteomes" id="UP000288859"/>
    </source>
</evidence>
<keyword evidence="3 6" id="KW-1133">Transmembrane helix</keyword>
<evidence type="ECO:0000256" key="4">
    <source>
        <dbReference type="ARBA" id="ARBA00023136"/>
    </source>
</evidence>
<dbReference type="GO" id="GO:0030026">
    <property type="term" value="P:intracellular manganese ion homeostasis"/>
    <property type="evidence" value="ECO:0007669"/>
    <property type="project" value="TreeGrafter"/>
</dbReference>